<organism evidence="1 3">
    <name type="scientific">Staphylococcus delphini</name>
    <dbReference type="NCBI Taxonomy" id="53344"/>
    <lineage>
        <taxon>Bacteria</taxon>
        <taxon>Bacillati</taxon>
        <taxon>Bacillota</taxon>
        <taxon>Bacilli</taxon>
        <taxon>Bacillales</taxon>
        <taxon>Staphylococcaceae</taxon>
        <taxon>Staphylococcus</taxon>
        <taxon>Staphylococcus intermedius group</taxon>
    </lineage>
</organism>
<evidence type="ECO:0000313" key="3">
    <source>
        <dbReference type="Proteomes" id="UP000217473"/>
    </source>
</evidence>
<dbReference type="AlphaFoldDB" id="A0AAX0QT36"/>
<reference evidence="1 3" key="1">
    <citation type="journal article" date="2017" name="PLoS ONE">
        <title>Development of a real-time PCR for detection of Staphylococcus pseudintermedius using a novel automated comparison of whole-genome sequences.</title>
        <authorList>
            <person name="Verstappen K.M."/>
            <person name="Huijbregts L."/>
            <person name="Spaninks M."/>
            <person name="Wagenaar J.A."/>
            <person name="Fluit A.C."/>
            <person name="Duim B."/>
        </authorList>
    </citation>
    <scope>NUCLEOTIDE SEQUENCE [LARGE SCALE GENOMIC DNA]</scope>
    <source>
        <strain evidence="1 3">15S02591-1</strain>
    </source>
</reference>
<dbReference type="EMBL" id="NIPK01000002">
    <property type="protein sequence ID" value="RIZ56292.1"/>
    <property type="molecule type" value="Genomic_DNA"/>
</dbReference>
<proteinExistence type="predicted"/>
<evidence type="ECO:0000313" key="4">
    <source>
        <dbReference type="Proteomes" id="UP000266198"/>
    </source>
</evidence>
<evidence type="ECO:0000313" key="1">
    <source>
        <dbReference type="EMBL" id="PCF50076.1"/>
    </source>
</evidence>
<protein>
    <recommendedName>
        <fullName evidence="5">Phage protein</fullName>
    </recommendedName>
</protein>
<keyword evidence="4" id="KW-1185">Reference proteome</keyword>
<name>A0AAX0QT36_9STAP</name>
<comment type="caution">
    <text evidence="1">The sequence shown here is derived from an EMBL/GenBank/DDBJ whole genome shotgun (WGS) entry which is preliminary data.</text>
</comment>
<dbReference type="EMBL" id="MWUR01000010">
    <property type="protein sequence ID" value="PCF50076.1"/>
    <property type="molecule type" value="Genomic_DNA"/>
</dbReference>
<dbReference type="Proteomes" id="UP000266198">
    <property type="component" value="Unassembled WGS sequence"/>
</dbReference>
<gene>
    <name evidence="1" type="ORF">B5C07_07660</name>
    <name evidence="2" type="ORF">CDL68_01765</name>
</gene>
<dbReference type="Proteomes" id="UP000217473">
    <property type="component" value="Unassembled WGS sequence"/>
</dbReference>
<evidence type="ECO:0008006" key="5">
    <source>
        <dbReference type="Google" id="ProtNLM"/>
    </source>
</evidence>
<accession>A0AAX0QT36</accession>
<reference evidence="2 4" key="2">
    <citation type="submission" date="2017-06" db="EMBL/GenBank/DDBJ databases">
        <title>Identification of a new gene, sdsY, involved in staphylococcal internalization in non-professional phagocytic cells (NPPCs).</title>
        <authorList>
            <person name="Maali Y."/>
            <person name="Martins-Simoes P."/>
            <person name="Trouillet-Assant S."/>
            <person name="Laurent F."/>
            <person name="Diot A."/>
            <person name="Verhoeven P."/>
            <person name="Bouvard D."/>
            <person name="Vandenesch F."/>
            <person name="Bes M."/>
        </authorList>
    </citation>
    <scope>NUCLEOTIDE SEQUENCE [LARGE SCALE GENOMIC DNA]</scope>
    <source>
        <strain evidence="2 4">Heidy</strain>
    </source>
</reference>
<sequence length="59" mass="7145">MFDFETFDYSKLMWHSDWNGDEVGYDDVDVVGYYSYHDLNLYIDTSTLNILEAWFNEED</sequence>
<evidence type="ECO:0000313" key="2">
    <source>
        <dbReference type="EMBL" id="RIZ56292.1"/>
    </source>
</evidence>
<dbReference type="RefSeq" id="WP_096597350.1">
    <property type="nucleotide sequence ID" value="NZ_LR134263.1"/>
</dbReference>